<name>A0AAP6ZTD8_9VIBR</name>
<comment type="caution">
    <text evidence="3">The sequence shown here is derived from an EMBL/GenBank/DDBJ whole genome shotgun (WGS) entry which is preliminary data.</text>
</comment>
<keyword evidence="1" id="KW-0560">Oxidoreductase</keyword>
<dbReference type="PANTHER" id="PTHR43625:SF40">
    <property type="entry name" value="ALDO-KETO REDUCTASE YAKC [NADP(+)]"/>
    <property type="match status" value="1"/>
</dbReference>
<dbReference type="AlphaFoldDB" id="A0AAP6ZTD8"/>
<dbReference type="Gene3D" id="3.20.20.100">
    <property type="entry name" value="NADP-dependent oxidoreductase domain"/>
    <property type="match status" value="1"/>
</dbReference>
<evidence type="ECO:0000256" key="1">
    <source>
        <dbReference type="ARBA" id="ARBA00023002"/>
    </source>
</evidence>
<proteinExistence type="predicted"/>
<dbReference type="PANTHER" id="PTHR43625">
    <property type="entry name" value="AFLATOXIN B1 ALDEHYDE REDUCTASE"/>
    <property type="match status" value="1"/>
</dbReference>
<sequence length="338" mass="37409">MATIGNQTLAPIALGCMNLSHAYGIPPSERHGINVLNTALDMGYNMLDTAALYGFGANEKLLAKAVGHRRDDYFLASKCGMAKGPDGKRTIDGNPTVLRRTCEEALRRLNTDVIDLYYLHRWDKNVPIEESVGELSRLVEEGKIKHIGLSEVSATTIQKAHQVHPIAAVQSEYSLWSRNPEIAVLDTCNQLGITFVSFSPVGRGMLSGEVSSNEFVQGDIRLAMPRFSDQNFPLNLDKVEQLKRLLPMFEEENNSLPYPTLAQLSIAWTLAKAPNSIALPGTTDIKHLKDNWNSQKYSVSADLITLVESVMKNSEVAGARYNMPTQLEIDTEEFDTDV</sequence>
<dbReference type="GO" id="GO:0016491">
    <property type="term" value="F:oxidoreductase activity"/>
    <property type="evidence" value="ECO:0007669"/>
    <property type="project" value="UniProtKB-KW"/>
</dbReference>
<feature type="domain" description="NADP-dependent oxidoreductase" evidence="2">
    <location>
        <begin position="11"/>
        <end position="310"/>
    </location>
</feature>
<dbReference type="InterPro" id="IPR020471">
    <property type="entry name" value="AKR"/>
</dbReference>
<dbReference type="PRINTS" id="PR00069">
    <property type="entry name" value="ALDKETRDTASE"/>
</dbReference>
<dbReference type="SUPFAM" id="SSF51430">
    <property type="entry name" value="NAD(P)-linked oxidoreductase"/>
    <property type="match status" value="1"/>
</dbReference>
<dbReference type="RefSeq" id="WP_171353999.1">
    <property type="nucleotide sequence ID" value="NZ_VTXP01000019.1"/>
</dbReference>
<evidence type="ECO:0000313" key="3">
    <source>
        <dbReference type="EMBL" id="NOJ25665.1"/>
    </source>
</evidence>
<evidence type="ECO:0000313" key="4">
    <source>
        <dbReference type="Proteomes" id="UP000576645"/>
    </source>
</evidence>
<gene>
    <name evidence="3" type="ORF">F0238_23360</name>
</gene>
<dbReference type="Proteomes" id="UP000576645">
    <property type="component" value="Unassembled WGS sequence"/>
</dbReference>
<reference evidence="3 4" key="1">
    <citation type="submission" date="2019-09" db="EMBL/GenBank/DDBJ databases">
        <title>Draft genome sequencing and comparative genomics of hatchery-associated Vibrios.</title>
        <authorList>
            <person name="Kehlet-Delgado H."/>
            <person name="Mueller R.S."/>
        </authorList>
    </citation>
    <scope>NUCLEOTIDE SEQUENCE [LARGE SCALE GENOMIC DNA]</scope>
    <source>
        <strain evidence="3 4">09-121-3</strain>
    </source>
</reference>
<dbReference type="InterPro" id="IPR023210">
    <property type="entry name" value="NADP_OxRdtase_dom"/>
</dbReference>
<dbReference type="InterPro" id="IPR036812">
    <property type="entry name" value="NAD(P)_OxRdtase_dom_sf"/>
</dbReference>
<dbReference type="GO" id="GO:0005737">
    <property type="term" value="C:cytoplasm"/>
    <property type="evidence" value="ECO:0007669"/>
    <property type="project" value="TreeGrafter"/>
</dbReference>
<dbReference type="Pfam" id="PF00248">
    <property type="entry name" value="Aldo_ket_red"/>
    <property type="match status" value="1"/>
</dbReference>
<organism evidence="3 4">
    <name type="scientific">Vibrio coralliilyticus</name>
    <dbReference type="NCBI Taxonomy" id="190893"/>
    <lineage>
        <taxon>Bacteria</taxon>
        <taxon>Pseudomonadati</taxon>
        <taxon>Pseudomonadota</taxon>
        <taxon>Gammaproteobacteria</taxon>
        <taxon>Vibrionales</taxon>
        <taxon>Vibrionaceae</taxon>
        <taxon>Vibrio</taxon>
    </lineage>
</organism>
<dbReference type="InterPro" id="IPR050791">
    <property type="entry name" value="Aldo-Keto_reductase"/>
</dbReference>
<dbReference type="EMBL" id="VTXP01000019">
    <property type="protein sequence ID" value="NOJ25665.1"/>
    <property type="molecule type" value="Genomic_DNA"/>
</dbReference>
<protein>
    <submittedName>
        <fullName evidence="3">Aldo/keto reductase</fullName>
    </submittedName>
</protein>
<evidence type="ECO:0000259" key="2">
    <source>
        <dbReference type="Pfam" id="PF00248"/>
    </source>
</evidence>
<accession>A0AAP6ZTD8</accession>